<reference evidence="8 9" key="1">
    <citation type="submission" date="2021-02" db="EMBL/GenBank/DDBJ databases">
        <title>Genome assembly of Pseudopithomyces chartarum.</title>
        <authorList>
            <person name="Jauregui R."/>
            <person name="Singh J."/>
            <person name="Voisey C."/>
        </authorList>
    </citation>
    <scope>NUCLEOTIDE SEQUENCE [LARGE SCALE GENOMIC DNA]</scope>
    <source>
        <strain evidence="8 9">AGR01</strain>
    </source>
</reference>
<evidence type="ECO:0000256" key="2">
    <source>
        <dbReference type="ARBA" id="ARBA00022692"/>
    </source>
</evidence>
<proteinExistence type="predicted"/>
<comment type="caution">
    <text evidence="8">The sequence shown here is derived from an EMBL/GenBank/DDBJ whole genome shotgun (WGS) entry which is preliminary data.</text>
</comment>
<accession>A0AAN6RFE1</accession>
<name>A0AAN6RFE1_9PLEO</name>
<dbReference type="InterPro" id="IPR050846">
    <property type="entry name" value="TLCD"/>
</dbReference>
<keyword evidence="4 5" id="KW-0472">Membrane</keyword>
<evidence type="ECO:0000256" key="5">
    <source>
        <dbReference type="PROSITE-ProRule" id="PRU00205"/>
    </source>
</evidence>
<evidence type="ECO:0000256" key="6">
    <source>
        <dbReference type="SAM" id="Phobius"/>
    </source>
</evidence>
<keyword evidence="9" id="KW-1185">Reference proteome</keyword>
<dbReference type="PROSITE" id="PS50922">
    <property type="entry name" value="TLC"/>
    <property type="match status" value="1"/>
</dbReference>
<gene>
    <name evidence="8" type="ORF">GRF29_106g38924</name>
</gene>
<feature type="transmembrane region" description="Helical" evidence="6">
    <location>
        <begin position="34"/>
        <end position="53"/>
    </location>
</feature>
<evidence type="ECO:0000313" key="9">
    <source>
        <dbReference type="Proteomes" id="UP001280581"/>
    </source>
</evidence>
<dbReference type="SMART" id="SM00724">
    <property type="entry name" value="TLC"/>
    <property type="match status" value="1"/>
</dbReference>
<dbReference type="Pfam" id="PF03798">
    <property type="entry name" value="TRAM_LAG1_CLN8"/>
    <property type="match status" value="1"/>
</dbReference>
<evidence type="ECO:0000256" key="4">
    <source>
        <dbReference type="ARBA" id="ARBA00023136"/>
    </source>
</evidence>
<feature type="transmembrane region" description="Helical" evidence="6">
    <location>
        <begin position="166"/>
        <end position="186"/>
    </location>
</feature>
<evidence type="ECO:0000256" key="3">
    <source>
        <dbReference type="ARBA" id="ARBA00022989"/>
    </source>
</evidence>
<comment type="subcellular location">
    <subcellularLocation>
        <location evidence="1">Membrane</location>
        <topology evidence="1">Multi-pass membrane protein</topology>
    </subcellularLocation>
</comment>
<dbReference type="PANTHER" id="PTHR13439">
    <property type="entry name" value="CT120 PROTEIN"/>
    <property type="match status" value="1"/>
</dbReference>
<dbReference type="PANTHER" id="PTHR13439:SF0">
    <property type="entry name" value="TOPOISOMERASE I DAMAGE AFFECTED PROTEIN 4"/>
    <property type="match status" value="1"/>
</dbReference>
<organism evidence="8 9">
    <name type="scientific">Pseudopithomyces chartarum</name>
    <dbReference type="NCBI Taxonomy" id="1892770"/>
    <lineage>
        <taxon>Eukaryota</taxon>
        <taxon>Fungi</taxon>
        <taxon>Dikarya</taxon>
        <taxon>Ascomycota</taxon>
        <taxon>Pezizomycotina</taxon>
        <taxon>Dothideomycetes</taxon>
        <taxon>Pleosporomycetidae</taxon>
        <taxon>Pleosporales</taxon>
        <taxon>Massarineae</taxon>
        <taxon>Didymosphaeriaceae</taxon>
        <taxon>Pseudopithomyces</taxon>
    </lineage>
</organism>
<feature type="transmembrane region" description="Helical" evidence="6">
    <location>
        <begin position="198"/>
        <end position="218"/>
    </location>
</feature>
<feature type="transmembrane region" description="Helical" evidence="6">
    <location>
        <begin position="270"/>
        <end position="291"/>
    </location>
</feature>
<dbReference type="Proteomes" id="UP001280581">
    <property type="component" value="Unassembled WGS sequence"/>
</dbReference>
<feature type="domain" description="TLC" evidence="7">
    <location>
        <begin position="67"/>
        <end position="303"/>
    </location>
</feature>
<dbReference type="AlphaFoldDB" id="A0AAN6RFE1"/>
<dbReference type="GO" id="GO:0016020">
    <property type="term" value="C:membrane"/>
    <property type="evidence" value="ECO:0007669"/>
    <property type="project" value="UniProtKB-SubCell"/>
</dbReference>
<protein>
    <recommendedName>
        <fullName evidence="7">TLC domain-containing protein</fullName>
    </recommendedName>
</protein>
<evidence type="ECO:0000313" key="8">
    <source>
        <dbReference type="EMBL" id="KAK3203601.1"/>
    </source>
</evidence>
<dbReference type="GO" id="GO:0005783">
    <property type="term" value="C:endoplasmic reticulum"/>
    <property type="evidence" value="ECO:0007669"/>
    <property type="project" value="TreeGrafter"/>
</dbReference>
<dbReference type="GO" id="GO:0055088">
    <property type="term" value="P:lipid homeostasis"/>
    <property type="evidence" value="ECO:0007669"/>
    <property type="project" value="TreeGrafter"/>
</dbReference>
<evidence type="ECO:0000256" key="1">
    <source>
        <dbReference type="ARBA" id="ARBA00004141"/>
    </source>
</evidence>
<feature type="transmembrane region" description="Helical" evidence="6">
    <location>
        <begin position="109"/>
        <end position="128"/>
    </location>
</feature>
<feature type="transmembrane region" description="Helical" evidence="6">
    <location>
        <begin position="140"/>
        <end position="160"/>
    </location>
</feature>
<evidence type="ECO:0000259" key="7">
    <source>
        <dbReference type="PROSITE" id="PS50922"/>
    </source>
</evidence>
<dbReference type="InterPro" id="IPR006634">
    <property type="entry name" value="TLC-dom"/>
</dbReference>
<feature type="transmembrane region" description="Helical" evidence="6">
    <location>
        <begin position="74"/>
        <end position="94"/>
    </location>
</feature>
<keyword evidence="2 5" id="KW-0812">Transmembrane</keyword>
<keyword evidence="3 6" id="KW-1133">Transmembrane helix</keyword>
<dbReference type="EMBL" id="WVTA01000010">
    <property type="protein sequence ID" value="KAK3203601.1"/>
    <property type="molecule type" value="Genomic_DNA"/>
</dbReference>
<sequence>MRDPIPAPALLVKLTTPLAEKLSLSTLPYHTHEIALGFLWYHFILYVLSPAVSRAICPQFYNAFNKRTRLNWDIHCVSMVQALFINAAALYVIFTDRERKEMDWTGRLWGYTPASGMVQGFAAGYFLWDLQISTQYLSVAGVSSLVHAIGALAVTCIGFRPFGNYYGLSFVLYELSTPFLNVHWFCDKLNLTGSRIQLYNGIALLVTFFGCRIVWGTYQSILIYSDIYTALTTSPASSFPSTVFEGKCGGNSTSFATGVPTDCGFGDLPLWLVSIYLVGNTALSLLNFFWFSQMVKAVRKRFVKPAGGQVGGQGKKAQ</sequence>